<sequence length="74" mass="8874">MRTEYEPLTTLRESETDMPVEYYELSITLREEEKLVESVMTNANDDPTALVEEFQFDEPVDERREQHFHMCIIC</sequence>
<protein>
    <submittedName>
        <fullName evidence="1">Uncharacterized protein</fullName>
    </submittedName>
</protein>
<evidence type="ECO:0000313" key="1">
    <source>
        <dbReference type="EMBL" id="CCX13891.1"/>
    </source>
</evidence>
<dbReference type="AlphaFoldDB" id="U4L8I5"/>
<evidence type="ECO:0000313" key="2">
    <source>
        <dbReference type="Proteomes" id="UP000018144"/>
    </source>
</evidence>
<dbReference type="Proteomes" id="UP000018144">
    <property type="component" value="Unassembled WGS sequence"/>
</dbReference>
<gene>
    <name evidence="1" type="ORF">PCON_13484</name>
</gene>
<accession>U4L8I5</accession>
<keyword evidence="2" id="KW-1185">Reference proteome</keyword>
<dbReference type="EMBL" id="HF935904">
    <property type="protein sequence ID" value="CCX13891.1"/>
    <property type="molecule type" value="Genomic_DNA"/>
</dbReference>
<name>U4L8I5_PYROM</name>
<reference evidence="1 2" key="1">
    <citation type="journal article" date="2013" name="PLoS Genet.">
        <title>The genome and development-dependent transcriptomes of Pyronema confluens: a window into fungal evolution.</title>
        <authorList>
            <person name="Traeger S."/>
            <person name="Altegoer F."/>
            <person name="Freitag M."/>
            <person name="Gabaldon T."/>
            <person name="Kempken F."/>
            <person name="Kumar A."/>
            <person name="Marcet-Houben M."/>
            <person name="Poggeler S."/>
            <person name="Stajich J.E."/>
            <person name="Nowrousian M."/>
        </authorList>
    </citation>
    <scope>NUCLEOTIDE SEQUENCE [LARGE SCALE GENOMIC DNA]</scope>
    <source>
        <strain evidence="2">CBS 100304</strain>
        <tissue evidence="1">Vegetative mycelium</tissue>
    </source>
</reference>
<organism evidence="1 2">
    <name type="scientific">Pyronema omphalodes (strain CBS 100304)</name>
    <name type="common">Pyronema confluens</name>
    <dbReference type="NCBI Taxonomy" id="1076935"/>
    <lineage>
        <taxon>Eukaryota</taxon>
        <taxon>Fungi</taxon>
        <taxon>Dikarya</taxon>
        <taxon>Ascomycota</taxon>
        <taxon>Pezizomycotina</taxon>
        <taxon>Pezizomycetes</taxon>
        <taxon>Pezizales</taxon>
        <taxon>Pyronemataceae</taxon>
        <taxon>Pyronema</taxon>
    </lineage>
</organism>
<proteinExistence type="predicted"/>